<dbReference type="AlphaFoldDB" id="F9D3Y3"/>
<dbReference type="EMBL" id="AFPW01000022">
    <property type="protein sequence ID" value="EGQ14418.1"/>
    <property type="molecule type" value="Genomic_DNA"/>
</dbReference>
<evidence type="ECO:0000313" key="2">
    <source>
        <dbReference type="Proteomes" id="UP000007820"/>
    </source>
</evidence>
<proteinExistence type="predicted"/>
<reference evidence="1 2" key="1">
    <citation type="submission" date="2011-04" db="EMBL/GenBank/DDBJ databases">
        <authorList>
            <person name="Muzny D."/>
            <person name="Qin X."/>
            <person name="Deng J."/>
            <person name="Jiang H."/>
            <person name="Liu Y."/>
            <person name="Qu J."/>
            <person name="Song X.-Z."/>
            <person name="Zhang L."/>
            <person name="Thornton R."/>
            <person name="Coyle M."/>
            <person name="Francisco L."/>
            <person name="Jackson L."/>
            <person name="Javaid M."/>
            <person name="Korchina V."/>
            <person name="Kovar C."/>
            <person name="Mata R."/>
            <person name="Mathew T."/>
            <person name="Ngo R."/>
            <person name="Nguyen L."/>
            <person name="Nguyen N."/>
            <person name="Okwuonu G."/>
            <person name="Ongeri F."/>
            <person name="Pham C."/>
            <person name="Simmons D."/>
            <person name="Wilczek-Boney K."/>
            <person name="Hale W."/>
            <person name="Jakkamsetti A."/>
            <person name="Pham P."/>
            <person name="Ruth R."/>
            <person name="San Lucas F."/>
            <person name="Warren J."/>
            <person name="Zhang J."/>
            <person name="Zhao Z."/>
            <person name="Zhou C."/>
            <person name="Zhu D."/>
            <person name="Lee S."/>
            <person name="Bess C."/>
            <person name="Blankenburg K."/>
            <person name="Forbes L."/>
            <person name="Fu Q."/>
            <person name="Gubbala S."/>
            <person name="Hirani K."/>
            <person name="Jayaseelan J.C."/>
            <person name="Lara F."/>
            <person name="Munidasa M."/>
            <person name="Palculict T."/>
            <person name="Patil S."/>
            <person name="Pu L.-L."/>
            <person name="Saada N."/>
            <person name="Tang L."/>
            <person name="Weissenberger G."/>
            <person name="Zhu Y."/>
            <person name="Hemphill L."/>
            <person name="Shang Y."/>
            <person name="Youmans B."/>
            <person name="Ayvaz T."/>
            <person name="Ross M."/>
            <person name="Santibanez J."/>
            <person name="Aqrawi P."/>
            <person name="Gross S."/>
            <person name="Joshi V."/>
            <person name="Fowler G."/>
            <person name="Nazareth L."/>
            <person name="Reid J."/>
            <person name="Worley K."/>
            <person name="Petrosino J."/>
            <person name="Highlander S."/>
            <person name="Gibbs R."/>
        </authorList>
    </citation>
    <scope>NUCLEOTIDE SEQUENCE [LARGE SCALE GENOMIC DNA]</scope>
    <source>
        <strain evidence="1 2">DSM 3688</strain>
    </source>
</reference>
<dbReference type="Proteomes" id="UP000007820">
    <property type="component" value="Unassembled WGS sequence"/>
</dbReference>
<gene>
    <name evidence="1" type="ORF">HMPREF9136_1561</name>
</gene>
<name>F9D3Y3_PREDD</name>
<accession>F9D3Y3</accession>
<evidence type="ECO:0000313" key="1">
    <source>
        <dbReference type="EMBL" id="EGQ14418.1"/>
    </source>
</evidence>
<sequence length="42" mass="5017">MFFGFTCKIRQKNPMLVAVQARKRKNQLGKNENLFCRESQKK</sequence>
<comment type="caution">
    <text evidence="1">The sequence shown here is derived from an EMBL/GenBank/DDBJ whole genome shotgun (WGS) entry which is preliminary data.</text>
</comment>
<organism evidence="1 2">
    <name type="scientific">Prevotella dentalis (strain ATCC 49559 / DSM 3688 / JCM 13448 / NCTC 12043 / ES 2772)</name>
    <name type="common">Mitsuokella dentalis</name>
    <dbReference type="NCBI Taxonomy" id="908937"/>
    <lineage>
        <taxon>Bacteria</taxon>
        <taxon>Pseudomonadati</taxon>
        <taxon>Bacteroidota</taxon>
        <taxon>Bacteroidia</taxon>
        <taxon>Bacteroidales</taxon>
        <taxon>Prevotellaceae</taxon>
        <taxon>Prevotella</taxon>
    </lineage>
</organism>
<protein>
    <submittedName>
        <fullName evidence="1">Uncharacterized protein</fullName>
    </submittedName>
</protein>